<dbReference type="InterPro" id="IPR006652">
    <property type="entry name" value="Kelch_1"/>
</dbReference>
<dbReference type="PANTHER" id="PTHR24412">
    <property type="entry name" value="KELCH PROTEIN"/>
    <property type="match status" value="1"/>
</dbReference>
<evidence type="ECO:0000256" key="1">
    <source>
        <dbReference type="ARBA" id="ARBA00022441"/>
    </source>
</evidence>
<dbReference type="EMBL" id="JBBPFD010000680">
    <property type="protein sequence ID" value="KAK7877636.1"/>
    <property type="molecule type" value="Genomic_DNA"/>
</dbReference>
<keyword evidence="6" id="KW-1185">Reference proteome</keyword>
<dbReference type="PANTHER" id="PTHR24412:SF497">
    <property type="entry name" value="KELCH-LIKE PROTEIN 18"/>
    <property type="match status" value="1"/>
</dbReference>
<feature type="compositionally biased region" description="Basic and acidic residues" evidence="3">
    <location>
        <begin position="1016"/>
        <end position="1045"/>
    </location>
</feature>
<comment type="caution">
    <text evidence="5">The sequence shown here is derived from an EMBL/GenBank/DDBJ whole genome shotgun (WGS) entry which is preliminary data.</text>
</comment>
<dbReference type="InterPro" id="IPR036871">
    <property type="entry name" value="PX_dom_sf"/>
</dbReference>
<dbReference type="InterPro" id="IPR011333">
    <property type="entry name" value="SKP1/BTB/POZ_sf"/>
</dbReference>
<organism evidence="5 6">
    <name type="scientific">Mugilogobius chulae</name>
    <name type="common">yellowstripe goby</name>
    <dbReference type="NCBI Taxonomy" id="88201"/>
    <lineage>
        <taxon>Eukaryota</taxon>
        <taxon>Metazoa</taxon>
        <taxon>Chordata</taxon>
        <taxon>Craniata</taxon>
        <taxon>Vertebrata</taxon>
        <taxon>Euteleostomi</taxon>
        <taxon>Actinopterygii</taxon>
        <taxon>Neopterygii</taxon>
        <taxon>Teleostei</taxon>
        <taxon>Neoteleostei</taxon>
        <taxon>Acanthomorphata</taxon>
        <taxon>Gobiaria</taxon>
        <taxon>Gobiiformes</taxon>
        <taxon>Gobioidei</taxon>
        <taxon>Gobiidae</taxon>
        <taxon>Gobionellinae</taxon>
        <taxon>Mugilogobius</taxon>
    </lineage>
</organism>
<dbReference type="AlphaFoldDB" id="A0AAW0MH40"/>
<dbReference type="Pfam" id="PF01344">
    <property type="entry name" value="Kelch_1"/>
    <property type="match status" value="2"/>
</dbReference>
<keyword evidence="2" id="KW-0677">Repeat</keyword>
<dbReference type="InterPro" id="IPR000210">
    <property type="entry name" value="BTB/POZ_dom"/>
</dbReference>
<name>A0AAW0MH40_9GOBI</name>
<proteinExistence type="predicted"/>
<feature type="domain" description="BACK" evidence="4">
    <location>
        <begin position="84"/>
        <end position="162"/>
    </location>
</feature>
<dbReference type="Gene3D" id="3.30.710.10">
    <property type="entry name" value="Potassium Channel Kv1.1, Chain A"/>
    <property type="match status" value="1"/>
</dbReference>
<evidence type="ECO:0000313" key="6">
    <source>
        <dbReference type="Proteomes" id="UP001460270"/>
    </source>
</evidence>
<dbReference type="Proteomes" id="UP001460270">
    <property type="component" value="Unassembled WGS sequence"/>
</dbReference>
<dbReference type="GO" id="GO:0035091">
    <property type="term" value="F:phosphatidylinositol binding"/>
    <property type="evidence" value="ECO:0007669"/>
    <property type="project" value="InterPro"/>
</dbReference>
<feature type="region of interest" description="Disordered" evidence="3">
    <location>
        <begin position="1016"/>
        <end position="1058"/>
    </location>
</feature>
<feature type="region of interest" description="Disordered" evidence="3">
    <location>
        <begin position="944"/>
        <end position="985"/>
    </location>
</feature>
<dbReference type="SUPFAM" id="SSF64268">
    <property type="entry name" value="PX domain"/>
    <property type="match status" value="1"/>
</dbReference>
<gene>
    <name evidence="5" type="ORF">WMY93_031648</name>
</gene>
<dbReference type="SUPFAM" id="SSF54695">
    <property type="entry name" value="POZ domain"/>
    <property type="match status" value="1"/>
</dbReference>
<dbReference type="InterPro" id="IPR015915">
    <property type="entry name" value="Kelch-typ_b-propeller"/>
</dbReference>
<reference evidence="6" key="1">
    <citation type="submission" date="2024-04" db="EMBL/GenBank/DDBJ databases">
        <title>Salinicola lusitanus LLJ914,a marine bacterium isolated from the Okinawa Trough.</title>
        <authorList>
            <person name="Li J."/>
        </authorList>
    </citation>
    <scope>NUCLEOTIDE SEQUENCE [LARGE SCALE GENOMIC DNA]</scope>
</reference>
<dbReference type="SUPFAM" id="SSF117281">
    <property type="entry name" value="Kelch motif"/>
    <property type="match status" value="1"/>
</dbReference>
<evidence type="ECO:0000313" key="5">
    <source>
        <dbReference type="EMBL" id="KAK7877636.1"/>
    </source>
</evidence>
<dbReference type="SMART" id="SM00875">
    <property type="entry name" value="BACK"/>
    <property type="match status" value="1"/>
</dbReference>
<protein>
    <recommendedName>
        <fullName evidence="4">BACK domain-containing protein</fullName>
    </recommendedName>
</protein>
<dbReference type="Pfam" id="PF00651">
    <property type="entry name" value="BTB"/>
    <property type="match status" value="1"/>
</dbReference>
<evidence type="ECO:0000259" key="4">
    <source>
        <dbReference type="SMART" id="SM00875"/>
    </source>
</evidence>
<evidence type="ECO:0000256" key="2">
    <source>
        <dbReference type="ARBA" id="ARBA00022737"/>
    </source>
</evidence>
<dbReference type="Gene3D" id="2.120.10.80">
    <property type="entry name" value="Kelch-type beta propeller"/>
    <property type="match status" value="2"/>
</dbReference>
<dbReference type="SMART" id="SM00612">
    <property type="entry name" value="Kelch"/>
    <property type="match status" value="3"/>
</dbReference>
<keyword evidence="1" id="KW-0880">Kelch repeat</keyword>
<feature type="compositionally biased region" description="Polar residues" evidence="3">
    <location>
        <begin position="956"/>
        <end position="980"/>
    </location>
</feature>
<dbReference type="Pfam" id="PF07707">
    <property type="entry name" value="BACK"/>
    <property type="match status" value="1"/>
</dbReference>
<evidence type="ECO:0000256" key="3">
    <source>
        <dbReference type="SAM" id="MobiDB-lite"/>
    </source>
</evidence>
<dbReference type="Gene3D" id="1.25.40.420">
    <property type="match status" value="1"/>
</dbReference>
<sequence length="1087" mass="119745">MEEIRRQGKLCDVTLKFSAHRIVLAASIPYFHAMFTSDMARANRTRSSCREWTPVKPPDGASFLQLQNVKEACCGFLQQRLHPRTSWRAFLRRDPHVHVSVRAANSFLQQNFVDVSESDEFLALSLEQLLELTGCDELNVRGEEQQIRLPLCRPQFLSDRVQQDQLLRCCHKCTPPLLPLSSARVCSSLSGLLYAVGGLSSTGETTQTNKQTHNTNCEDSLNLVEVYDPVANFWEPCQPMRTARSRVGVAVVNGLLYAIGGYDGQSRWNLVKSMSVSRSAAGVTVFEGLILVSGGHDGLQIFNTVSLVACGGRLFAVGGYDGQSNLNSTESFCPLTRQWSLCAPMSCHQGGVDVSCSSSAGRLTPPHTSPHGPVSSWSCSPHVLFSSWSCSPHGPVLLMVLFSSWSCSPHGPVLLMVLFSSWSCSPHGPVLLMVLFSSWSCLLMVLFSSWSCSPHGPVLLMVLFSSKLSFCLSPSLVQFQTNFRPGPETELFLLSQVWRWIRSGRGSGLDVDQVWRWIRSGRGSGLEVDQVWIRSGGGSGLDQVWTCIRSGSGPEVDQVWTGLDQVWTCIRSGSGPEVDQVWTWIRSGGGSGLDVDQVWIRSGGGSGLDVYQVWIRSGRVSGLDQVWTWIRSGSGLDVYQVWIRSGRGSGLDQVWTCIRSGSGPEVDQVWTWIRSGSGPEVDQVWTCIRSGSGLDVYQVWIRSGRGSGLDQVWTCIRSGSGPEVDQVWTWIRSGSGLDVDQVWIRSGRGSGPEVDQVWTCIRSGSGLDVYQVWIRSGGDQVWTWIRSGGGSGLDVDQVWIRSGGGSGLDVDQVRRWIRSGRGSGLDQVCASGERAQAPPPLQVRAELSDGRSLVLSRADEDLAWMMKKLVDGFPDDRDTLSNQLLSGLLRVRAAEKSPDPEFKVQEINKLLTTIVNLPSKFSQSEPVRTFFGLDQVLVLDPDSDSVKPGLTEESGSDPNQSTDLSQTLEQPRVQSPSPGSGSDPEQVFLRLRSRSDVLSCNGFCLANTETIVIDQSQRRDRRADQSERRSRRTDQWQRRDEDQSERGGVSRRTSTSCLGHAPHCGLSHLIGRVVKGRSLRRKKAQTS</sequence>
<dbReference type="Gene3D" id="3.30.1520.10">
    <property type="entry name" value="Phox-like domain"/>
    <property type="match status" value="1"/>
</dbReference>
<dbReference type="InterPro" id="IPR011705">
    <property type="entry name" value="BACK"/>
</dbReference>
<accession>A0AAW0MH40</accession>